<dbReference type="EMBL" id="JANEYG010000020">
    <property type="protein sequence ID" value="KAJ8919161.1"/>
    <property type="molecule type" value="Genomic_DNA"/>
</dbReference>
<evidence type="ECO:0000313" key="2">
    <source>
        <dbReference type="EMBL" id="KAJ8919161.1"/>
    </source>
</evidence>
<dbReference type="Proteomes" id="UP001159042">
    <property type="component" value="Unassembled WGS sequence"/>
</dbReference>
<comment type="caution">
    <text evidence="2">The sequence shown here is derived from an EMBL/GenBank/DDBJ whole genome shotgun (WGS) entry which is preliminary data.</text>
</comment>
<sequence>MIILNSTLCSNNFRRVGLIQAFANLATQILCLIIVFKTVMEASPHKRGYYVHGHKIDKQMEKAVTHILIDVMFFVAIDIIVYLWLIFGLLKNKVFILTGWLLFAIMELMVILISTYCFSVYITITSHSGASVFTLIIPIIVTIYLIYNLCVIYTVRHMMIKEKNAPNMLLAHRTPQLSYPPYRIPHSPYVPNPEQIQPCELHTVVSPNASHHDATFVSPPPYKEHNPSS</sequence>
<feature type="transmembrane region" description="Helical" evidence="1">
    <location>
        <begin position="94"/>
        <end position="124"/>
    </location>
</feature>
<keyword evidence="3" id="KW-1185">Reference proteome</keyword>
<keyword evidence="1" id="KW-1133">Transmembrane helix</keyword>
<proteinExistence type="predicted"/>
<name>A0AAV8VZ42_9CUCU</name>
<gene>
    <name evidence="2" type="ORF">NQ315_012147</name>
</gene>
<feature type="transmembrane region" description="Helical" evidence="1">
    <location>
        <begin position="21"/>
        <end position="40"/>
    </location>
</feature>
<protein>
    <submittedName>
        <fullName evidence="2">Uncharacterized protein</fullName>
    </submittedName>
</protein>
<accession>A0AAV8VZ42</accession>
<reference evidence="2 3" key="1">
    <citation type="journal article" date="2023" name="Insect Mol. Biol.">
        <title>Genome sequencing provides insights into the evolution of gene families encoding plant cell wall-degrading enzymes in longhorned beetles.</title>
        <authorList>
            <person name="Shin N.R."/>
            <person name="Okamura Y."/>
            <person name="Kirsch R."/>
            <person name="Pauchet Y."/>
        </authorList>
    </citation>
    <scope>NUCLEOTIDE SEQUENCE [LARGE SCALE GENOMIC DNA]</scope>
    <source>
        <strain evidence="2">EAD_L_NR</strain>
    </source>
</reference>
<keyword evidence="1" id="KW-0812">Transmembrane</keyword>
<dbReference type="AlphaFoldDB" id="A0AAV8VZ42"/>
<evidence type="ECO:0000256" key="1">
    <source>
        <dbReference type="SAM" id="Phobius"/>
    </source>
</evidence>
<feature type="transmembrane region" description="Helical" evidence="1">
    <location>
        <begin position="130"/>
        <end position="155"/>
    </location>
</feature>
<feature type="transmembrane region" description="Helical" evidence="1">
    <location>
        <begin position="67"/>
        <end position="87"/>
    </location>
</feature>
<evidence type="ECO:0000313" key="3">
    <source>
        <dbReference type="Proteomes" id="UP001159042"/>
    </source>
</evidence>
<keyword evidence="1" id="KW-0472">Membrane</keyword>
<organism evidence="2 3">
    <name type="scientific">Exocentrus adspersus</name>
    <dbReference type="NCBI Taxonomy" id="1586481"/>
    <lineage>
        <taxon>Eukaryota</taxon>
        <taxon>Metazoa</taxon>
        <taxon>Ecdysozoa</taxon>
        <taxon>Arthropoda</taxon>
        <taxon>Hexapoda</taxon>
        <taxon>Insecta</taxon>
        <taxon>Pterygota</taxon>
        <taxon>Neoptera</taxon>
        <taxon>Endopterygota</taxon>
        <taxon>Coleoptera</taxon>
        <taxon>Polyphaga</taxon>
        <taxon>Cucujiformia</taxon>
        <taxon>Chrysomeloidea</taxon>
        <taxon>Cerambycidae</taxon>
        <taxon>Lamiinae</taxon>
        <taxon>Acanthocinini</taxon>
        <taxon>Exocentrus</taxon>
    </lineage>
</organism>